<keyword evidence="2" id="KW-1185">Reference proteome</keyword>
<name>A0ACB8DED3_DERSI</name>
<accession>A0ACB8DED3</accession>
<gene>
    <name evidence="1" type="ORF">HPB49_016786</name>
</gene>
<reference evidence="1" key="1">
    <citation type="submission" date="2020-05" db="EMBL/GenBank/DDBJ databases">
        <title>Large-scale comparative analyses of tick genomes elucidate their genetic diversity and vector capacities.</title>
        <authorList>
            <person name="Jia N."/>
            <person name="Wang J."/>
            <person name="Shi W."/>
            <person name="Du L."/>
            <person name="Sun Y."/>
            <person name="Zhan W."/>
            <person name="Jiang J."/>
            <person name="Wang Q."/>
            <person name="Zhang B."/>
            <person name="Ji P."/>
            <person name="Sakyi L.B."/>
            <person name="Cui X."/>
            <person name="Yuan T."/>
            <person name="Jiang B."/>
            <person name="Yang W."/>
            <person name="Lam T.T.-Y."/>
            <person name="Chang Q."/>
            <person name="Ding S."/>
            <person name="Wang X."/>
            <person name="Zhu J."/>
            <person name="Ruan X."/>
            <person name="Zhao L."/>
            <person name="Wei J."/>
            <person name="Que T."/>
            <person name="Du C."/>
            <person name="Cheng J."/>
            <person name="Dai P."/>
            <person name="Han X."/>
            <person name="Huang E."/>
            <person name="Gao Y."/>
            <person name="Liu J."/>
            <person name="Shao H."/>
            <person name="Ye R."/>
            <person name="Li L."/>
            <person name="Wei W."/>
            <person name="Wang X."/>
            <person name="Wang C."/>
            <person name="Yang T."/>
            <person name="Huo Q."/>
            <person name="Li W."/>
            <person name="Guo W."/>
            <person name="Chen H."/>
            <person name="Zhou L."/>
            <person name="Ni X."/>
            <person name="Tian J."/>
            <person name="Zhou Y."/>
            <person name="Sheng Y."/>
            <person name="Liu T."/>
            <person name="Pan Y."/>
            <person name="Xia L."/>
            <person name="Li J."/>
            <person name="Zhao F."/>
            <person name="Cao W."/>
        </authorList>
    </citation>
    <scope>NUCLEOTIDE SEQUENCE</scope>
    <source>
        <strain evidence="1">Dsil-2018</strain>
    </source>
</reference>
<protein>
    <submittedName>
        <fullName evidence="1">Uncharacterized protein</fullName>
    </submittedName>
</protein>
<dbReference type="EMBL" id="CM023471">
    <property type="protein sequence ID" value="KAH7966484.1"/>
    <property type="molecule type" value="Genomic_DNA"/>
</dbReference>
<evidence type="ECO:0000313" key="1">
    <source>
        <dbReference type="EMBL" id="KAH7966484.1"/>
    </source>
</evidence>
<sequence length="543" mass="62066">MMVTWELVNTALVALVVMVATSWVISRRRQHSLFSGLGYPGPPPDLVWGSWKQLQKDRIPVMGEWIRKYGKIFGFYLAEKPYMVITDVDVIKEIYIKDSRIFQDRPLYALDKEPMTSSVFFVTGAEWRKVRSIMNLGFTAAKVKLYSRIVNKCADVFVDLLGELCSKSKVAEMYGLTQSLALDIITKAALAWEIDCQRDSKDPFLTWMRKVFEQADKTALESSFAFPALRPLFLLFYPLSSFARCMKKMMDDVDKITEQRRAGKRPRSDDMIQMILDAQDNAKNGSHATGQKVKTLEDRHVSSNAVVLLIAGFDTTASALAFLMHLIAKHPEEQTKILNELDERFPGVQELSFEQLHELERLDMVVNEALRLYPPVPLMVARRCIQDTTVLGHFIPAGVNIIAPAWYVHRDPELWKDPEKFRPDRFSEEESKKRHSAAYFPFGLDTAALRALVNMVRNQQKALQSLRDQTQSQGAVIDKLTQLCQECKEIIHKQNVNIQKLTPLCQEQLLAKQQAKNLTKQQVESVVEAKIVRVIETKLEALN</sequence>
<dbReference type="Proteomes" id="UP000821865">
    <property type="component" value="Chromosome 2"/>
</dbReference>
<organism evidence="1 2">
    <name type="scientific">Dermacentor silvarum</name>
    <name type="common">Tick</name>
    <dbReference type="NCBI Taxonomy" id="543639"/>
    <lineage>
        <taxon>Eukaryota</taxon>
        <taxon>Metazoa</taxon>
        <taxon>Ecdysozoa</taxon>
        <taxon>Arthropoda</taxon>
        <taxon>Chelicerata</taxon>
        <taxon>Arachnida</taxon>
        <taxon>Acari</taxon>
        <taxon>Parasitiformes</taxon>
        <taxon>Ixodida</taxon>
        <taxon>Ixodoidea</taxon>
        <taxon>Ixodidae</taxon>
        <taxon>Rhipicephalinae</taxon>
        <taxon>Dermacentor</taxon>
    </lineage>
</organism>
<evidence type="ECO:0000313" key="2">
    <source>
        <dbReference type="Proteomes" id="UP000821865"/>
    </source>
</evidence>
<comment type="caution">
    <text evidence="1">The sequence shown here is derived from an EMBL/GenBank/DDBJ whole genome shotgun (WGS) entry which is preliminary data.</text>
</comment>
<proteinExistence type="predicted"/>